<protein>
    <recommendedName>
        <fullName evidence="2">D-alanyl-D-alanine carboxypeptidase-like core domain-containing protein</fullName>
    </recommendedName>
</protein>
<gene>
    <name evidence="3" type="ORF">M2152_002702</name>
</gene>
<dbReference type="CDD" id="cd14852">
    <property type="entry name" value="LD-carboxypeptidase"/>
    <property type="match status" value="1"/>
</dbReference>
<dbReference type="PANTHER" id="PTHR34385:SF1">
    <property type="entry name" value="PEPTIDOGLYCAN L-ALANYL-D-GLUTAMATE ENDOPEPTIDASE CWLK"/>
    <property type="match status" value="1"/>
</dbReference>
<dbReference type="RefSeq" id="WP_322134797.1">
    <property type="nucleotide sequence ID" value="NZ_CP085036.1"/>
</dbReference>
<dbReference type="InterPro" id="IPR009045">
    <property type="entry name" value="Zn_M74/Hedgehog-like"/>
</dbReference>
<comment type="caution">
    <text evidence="3">The sequence shown here is derived from an EMBL/GenBank/DDBJ whole genome shotgun (WGS) entry which is preliminary data.</text>
</comment>
<name>A0ABT6KRB7_9MICO</name>
<feature type="domain" description="D-alanyl-D-alanine carboxypeptidase-like core" evidence="2">
    <location>
        <begin position="307"/>
        <end position="427"/>
    </location>
</feature>
<keyword evidence="1" id="KW-0472">Membrane</keyword>
<feature type="transmembrane region" description="Helical" evidence="1">
    <location>
        <begin position="30"/>
        <end position="54"/>
    </location>
</feature>
<dbReference type="InterPro" id="IPR058193">
    <property type="entry name" value="VanY/YodJ_core_dom"/>
</dbReference>
<dbReference type="InterPro" id="IPR003709">
    <property type="entry name" value="VanY-like_core_dom"/>
</dbReference>
<dbReference type="InterPro" id="IPR052179">
    <property type="entry name" value="DD-CPase-like"/>
</dbReference>
<accession>A0ABT6KRB7</accession>
<dbReference type="EMBL" id="JARXVQ010000001">
    <property type="protein sequence ID" value="MDH6182520.1"/>
    <property type="molecule type" value="Genomic_DNA"/>
</dbReference>
<sequence>MSDAPRTPDVEAHTVADRLRSTRLSRRARLWLILGGGALVLLLAAGGVVVAQVVSGQAAEQAALASFQTAEDDLSDAEQARDAAVAARETASTKALDDRAKAKALEAAIDPALLADAGARDALSKAIGTLEKAAGMTVAADGSATLKKATSPSAVSPPNVPADTAEIPDAVTGIGSLIEQLAEETTAADREAKAIEDARTALARSGAAVVASAHEKGAATAPPELASQETKDAYAAAVAALEKPAKNADLAALVTAYQGAWGATVASHNEANGGSAPDASGLQPTYIQGVLIVNKTYPLPSWFGDGLTAETQAAFNAMAAEAAQYGLGLYISSGFRSYDTQVSVYGNYVATLGQAAADRTSARPGHSEHQSGLAFDLNTIDHAFADTAEGRYVRDNAHRFGLIIRYPQGKEHITGYEWEPWHIRYVGTDLANALYSSGQTLEEYFGITSSYSD</sequence>
<organism evidence="3 4">
    <name type="scientific">Antiquaquibacter oligotrophicus</name>
    <dbReference type="NCBI Taxonomy" id="2880260"/>
    <lineage>
        <taxon>Bacteria</taxon>
        <taxon>Bacillati</taxon>
        <taxon>Actinomycetota</taxon>
        <taxon>Actinomycetes</taxon>
        <taxon>Micrococcales</taxon>
        <taxon>Microbacteriaceae</taxon>
        <taxon>Antiquaquibacter</taxon>
    </lineage>
</organism>
<evidence type="ECO:0000313" key="4">
    <source>
        <dbReference type="Proteomes" id="UP001160142"/>
    </source>
</evidence>
<reference evidence="3 4" key="1">
    <citation type="submission" date="2023-04" db="EMBL/GenBank/DDBJ databases">
        <title>Genome Encyclopedia of Bacteria and Archaea VI: Functional Genomics of Type Strains.</title>
        <authorList>
            <person name="Whitman W."/>
        </authorList>
    </citation>
    <scope>NUCLEOTIDE SEQUENCE [LARGE SCALE GENOMIC DNA]</scope>
    <source>
        <strain evidence="3 4">SG_E_30_P1</strain>
    </source>
</reference>
<evidence type="ECO:0000259" key="2">
    <source>
        <dbReference type="Pfam" id="PF02557"/>
    </source>
</evidence>
<dbReference type="PANTHER" id="PTHR34385">
    <property type="entry name" value="D-ALANYL-D-ALANINE CARBOXYPEPTIDASE"/>
    <property type="match status" value="1"/>
</dbReference>
<dbReference type="Pfam" id="PF02557">
    <property type="entry name" value="VanY"/>
    <property type="match status" value="1"/>
</dbReference>
<keyword evidence="1" id="KW-0812">Transmembrane</keyword>
<keyword evidence="1" id="KW-1133">Transmembrane helix</keyword>
<evidence type="ECO:0000313" key="3">
    <source>
        <dbReference type="EMBL" id="MDH6182520.1"/>
    </source>
</evidence>
<evidence type="ECO:0000256" key="1">
    <source>
        <dbReference type="SAM" id="Phobius"/>
    </source>
</evidence>
<dbReference type="Proteomes" id="UP001160142">
    <property type="component" value="Unassembled WGS sequence"/>
</dbReference>
<proteinExistence type="predicted"/>
<dbReference type="Gene3D" id="3.30.1380.10">
    <property type="match status" value="1"/>
</dbReference>
<dbReference type="SUPFAM" id="SSF55166">
    <property type="entry name" value="Hedgehog/DD-peptidase"/>
    <property type="match status" value="1"/>
</dbReference>
<keyword evidence="4" id="KW-1185">Reference proteome</keyword>